<evidence type="ECO:0000256" key="2">
    <source>
        <dbReference type="ARBA" id="ARBA00007783"/>
    </source>
</evidence>
<evidence type="ECO:0000256" key="7">
    <source>
        <dbReference type="ARBA" id="ARBA00023136"/>
    </source>
</evidence>
<dbReference type="PANTHER" id="PTHR30294">
    <property type="entry name" value="MEMBRANE COMPONENT OF ABC TRANSPORTER YHHJ-RELATED"/>
    <property type="match status" value="1"/>
</dbReference>
<gene>
    <name evidence="10" type="ORF">BRX40_01915</name>
    <name evidence="11" type="ORF">CA257_05520</name>
</gene>
<dbReference type="EMBL" id="QQWO01000004">
    <property type="protein sequence ID" value="RSV05422.1"/>
    <property type="molecule type" value="Genomic_DNA"/>
</dbReference>
<evidence type="ECO:0000259" key="9">
    <source>
        <dbReference type="PROSITE" id="PS51012"/>
    </source>
</evidence>
<name>A0A1L6J629_9SPHN</name>
<protein>
    <submittedName>
        <fullName evidence="11">ABC transporter permease</fullName>
    </submittedName>
</protein>
<reference evidence="12" key="2">
    <citation type="submission" date="2016-12" db="EMBL/GenBank/DDBJ databases">
        <title>Whole genome sequencing of Sphingomonas sp. ABOJV.</title>
        <authorList>
            <person name="Conlan S."/>
            <person name="Thomas P.J."/>
            <person name="Mullikin J."/>
            <person name="Palmore T.N."/>
            <person name="Frank K.M."/>
            <person name="Segre J.A."/>
        </authorList>
    </citation>
    <scope>NUCLEOTIDE SEQUENCE [LARGE SCALE GENOMIC DNA]</scope>
    <source>
        <strain evidence="12">ABOJV</strain>
    </source>
</reference>
<dbReference type="PROSITE" id="PS51012">
    <property type="entry name" value="ABC_TM2"/>
    <property type="match status" value="1"/>
</dbReference>
<dbReference type="OrthoDB" id="9784671at2"/>
<dbReference type="InterPro" id="IPR047817">
    <property type="entry name" value="ABC2_TM_bact-type"/>
</dbReference>
<keyword evidence="3" id="KW-0813">Transport</keyword>
<keyword evidence="5 8" id="KW-0812">Transmembrane</keyword>
<dbReference type="InterPro" id="IPR051449">
    <property type="entry name" value="ABC-2_transporter_component"/>
</dbReference>
<keyword evidence="7 8" id="KW-0472">Membrane</keyword>
<evidence type="ECO:0000313" key="10">
    <source>
        <dbReference type="EMBL" id="APR51348.1"/>
    </source>
</evidence>
<organism evidence="10 12">
    <name type="scientific">Sphingomonas koreensis</name>
    <dbReference type="NCBI Taxonomy" id="93064"/>
    <lineage>
        <taxon>Bacteria</taxon>
        <taxon>Pseudomonadati</taxon>
        <taxon>Pseudomonadota</taxon>
        <taxon>Alphaproteobacteria</taxon>
        <taxon>Sphingomonadales</taxon>
        <taxon>Sphingomonadaceae</taxon>
        <taxon>Sphingomonas</taxon>
    </lineage>
</organism>
<dbReference type="KEGG" id="skr:BRX40_01915"/>
<feature type="transmembrane region" description="Helical" evidence="8">
    <location>
        <begin position="264"/>
        <end position="289"/>
    </location>
</feature>
<feature type="transmembrane region" description="Helical" evidence="8">
    <location>
        <begin position="234"/>
        <end position="257"/>
    </location>
</feature>
<feature type="domain" description="ABC transmembrane type-2" evidence="9">
    <location>
        <begin position="126"/>
        <end position="378"/>
    </location>
</feature>
<evidence type="ECO:0000256" key="3">
    <source>
        <dbReference type="ARBA" id="ARBA00022448"/>
    </source>
</evidence>
<dbReference type="STRING" id="93064.BRX40_01915"/>
<sequence length="380" mass="40397">MSAASATGGVSYRRLFALVRKETVQTLRDPSSLLIAGLMPLLMLFLFGYGLNLDTGVTRIAVVVEDSGAAAQDVVAALDGSPYLEVTYLGNRTGAAERLDRGEVGGFVVVPDGFSKAVARGRTGDVQAVTDGTDPNTAAFVSAYVSGAIAVWREQRNRGDGAVERGGLGSDPRYWFNPATISRNSLVPGSIAVVMTVVGALLTSLVVAREWERGTMEALLSTPITRVELLLTKIIPYFGLGMVSMAICLIISTLVLGVPFRGSLMLLFLATALFLGTALGLGLLLSTAIRSQFNAAQAALNAAFLPVMMLSGFVYEIGSMPRPVQVIASILPGRYFVTILQTLFQSDYAGRLYWLNAMALALIAAIFLTLTAIKTKRTLD</sequence>
<evidence type="ECO:0000256" key="4">
    <source>
        <dbReference type="ARBA" id="ARBA00022475"/>
    </source>
</evidence>
<evidence type="ECO:0000256" key="5">
    <source>
        <dbReference type="ARBA" id="ARBA00022692"/>
    </source>
</evidence>
<comment type="similarity">
    <text evidence="2">Belongs to the ABC-2 integral membrane protein family.</text>
</comment>
<reference evidence="11 13" key="3">
    <citation type="submission" date="2018-07" db="EMBL/GenBank/DDBJ databases">
        <title>Genomic and Epidemiologic Investigation of an Indolent Hospital Outbreak.</title>
        <authorList>
            <person name="Johnson R.C."/>
            <person name="Deming C."/>
            <person name="Conlan S."/>
            <person name="Zellmer C.J."/>
            <person name="Michelin A.V."/>
            <person name="Lee-Lin S."/>
            <person name="Thomas P.J."/>
            <person name="Park M."/>
            <person name="Weingarten R.A."/>
            <person name="Less J."/>
            <person name="Dekker J.P."/>
            <person name="Frank K.M."/>
            <person name="Musser K.A."/>
            <person name="Mcquiston J.R."/>
            <person name="Henderson D.K."/>
            <person name="Lau A.F."/>
            <person name="Palmore T.N."/>
            <person name="Segre J.A."/>
        </authorList>
    </citation>
    <scope>NUCLEOTIDE SEQUENCE [LARGE SCALE GENOMIC DNA]</scope>
    <source>
        <strain evidence="11 13">SK-NIH.Env10_0317</strain>
    </source>
</reference>
<reference evidence="10" key="1">
    <citation type="submission" date="2016-12" db="EMBL/GenBank/DDBJ databases">
        <title>Whole genome sequencing of Sphingomonas koreensis.</title>
        <authorList>
            <person name="Conlan S."/>
            <person name="Thomas P.J."/>
            <person name="Mullikin J."/>
            <person name="Palmore T.N."/>
            <person name="Frank K.M."/>
            <person name="Segre J.A."/>
        </authorList>
    </citation>
    <scope>NUCLEOTIDE SEQUENCE</scope>
    <source>
        <strain evidence="10">ABOJV</strain>
    </source>
</reference>
<dbReference type="RefSeq" id="WP_075150495.1">
    <property type="nucleotide sequence ID" value="NZ_CP018820.1"/>
</dbReference>
<dbReference type="Proteomes" id="UP000185161">
    <property type="component" value="Chromosome"/>
</dbReference>
<accession>A0A1L6J629</accession>
<dbReference type="InterPro" id="IPR013525">
    <property type="entry name" value="ABC2_TM"/>
</dbReference>
<dbReference type="Gene3D" id="3.40.1710.10">
    <property type="entry name" value="abc type-2 transporter like domain"/>
    <property type="match status" value="1"/>
</dbReference>
<proteinExistence type="inferred from homology"/>
<dbReference type="GO" id="GO:0140359">
    <property type="term" value="F:ABC-type transporter activity"/>
    <property type="evidence" value="ECO:0007669"/>
    <property type="project" value="InterPro"/>
</dbReference>
<feature type="transmembrane region" description="Helical" evidence="8">
    <location>
        <begin position="33"/>
        <end position="51"/>
    </location>
</feature>
<evidence type="ECO:0000256" key="6">
    <source>
        <dbReference type="ARBA" id="ARBA00022989"/>
    </source>
</evidence>
<comment type="subcellular location">
    <subcellularLocation>
        <location evidence="1">Cell membrane</location>
        <topology evidence="1">Multi-pass membrane protein</topology>
    </subcellularLocation>
</comment>
<evidence type="ECO:0000313" key="11">
    <source>
        <dbReference type="EMBL" id="RSV05422.1"/>
    </source>
</evidence>
<feature type="transmembrane region" description="Helical" evidence="8">
    <location>
        <begin position="186"/>
        <end position="208"/>
    </location>
</feature>
<dbReference type="GeneID" id="44131303"/>
<keyword evidence="4" id="KW-1003">Cell membrane</keyword>
<keyword evidence="6 8" id="KW-1133">Transmembrane helix</keyword>
<evidence type="ECO:0000256" key="8">
    <source>
        <dbReference type="SAM" id="Phobius"/>
    </source>
</evidence>
<dbReference type="Proteomes" id="UP000286681">
    <property type="component" value="Unassembled WGS sequence"/>
</dbReference>
<evidence type="ECO:0000313" key="12">
    <source>
        <dbReference type="Proteomes" id="UP000185161"/>
    </source>
</evidence>
<feature type="transmembrane region" description="Helical" evidence="8">
    <location>
        <begin position="352"/>
        <end position="373"/>
    </location>
</feature>
<dbReference type="PANTHER" id="PTHR30294:SF29">
    <property type="entry name" value="MULTIDRUG ABC TRANSPORTER PERMEASE YBHS-RELATED"/>
    <property type="match status" value="1"/>
</dbReference>
<keyword evidence="12" id="KW-1185">Reference proteome</keyword>
<dbReference type="Pfam" id="PF12698">
    <property type="entry name" value="ABC2_membrane_3"/>
    <property type="match status" value="1"/>
</dbReference>
<dbReference type="AlphaFoldDB" id="A0A1L6J629"/>
<evidence type="ECO:0000256" key="1">
    <source>
        <dbReference type="ARBA" id="ARBA00004651"/>
    </source>
</evidence>
<dbReference type="EMBL" id="CP018820">
    <property type="protein sequence ID" value="APR51348.1"/>
    <property type="molecule type" value="Genomic_DNA"/>
</dbReference>
<dbReference type="GO" id="GO:0005886">
    <property type="term" value="C:plasma membrane"/>
    <property type="evidence" value="ECO:0007669"/>
    <property type="project" value="UniProtKB-SubCell"/>
</dbReference>
<feature type="transmembrane region" description="Helical" evidence="8">
    <location>
        <begin position="295"/>
        <end position="314"/>
    </location>
</feature>
<evidence type="ECO:0000313" key="13">
    <source>
        <dbReference type="Proteomes" id="UP000286681"/>
    </source>
</evidence>